<evidence type="ECO:0000256" key="4">
    <source>
        <dbReference type="ARBA" id="ARBA00022475"/>
    </source>
</evidence>
<evidence type="ECO:0000256" key="3">
    <source>
        <dbReference type="ARBA" id="ARBA00022448"/>
    </source>
</evidence>
<feature type="transmembrane region" description="Helical" evidence="9">
    <location>
        <begin position="180"/>
        <end position="199"/>
    </location>
</feature>
<feature type="transmembrane region" description="Helical" evidence="9">
    <location>
        <begin position="91"/>
        <end position="110"/>
    </location>
</feature>
<evidence type="ECO:0000256" key="2">
    <source>
        <dbReference type="ARBA" id="ARBA00005697"/>
    </source>
</evidence>
<keyword evidence="6 8" id="KW-1133">Transmembrane helix</keyword>
<keyword evidence="7 8" id="KW-0472">Membrane</keyword>
<feature type="transmembrane region" description="Helical" evidence="9">
    <location>
        <begin position="329"/>
        <end position="349"/>
    </location>
</feature>
<feature type="transmembrane region" description="Helical" evidence="9">
    <location>
        <begin position="206"/>
        <end position="226"/>
    </location>
</feature>
<feature type="transmembrane region" description="Helical" evidence="9">
    <location>
        <begin position="116"/>
        <end position="134"/>
    </location>
</feature>
<evidence type="ECO:0000256" key="9">
    <source>
        <dbReference type="SAM" id="Phobius"/>
    </source>
</evidence>
<protein>
    <submittedName>
        <fullName evidence="10">AGZA family xanthine/uracil permease-like MFS transporter</fullName>
    </submittedName>
</protein>
<comment type="similarity">
    <text evidence="2 8">Belongs to the nucleobase:cation symporter-2 (NCS2) (TC 2.A.40) family. Azg-like subfamily.</text>
</comment>
<feature type="transmembrane region" description="Helical" evidence="9">
    <location>
        <begin position="62"/>
        <end position="84"/>
    </location>
</feature>
<feature type="transmembrane region" description="Helical" evidence="9">
    <location>
        <begin position="424"/>
        <end position="442"/>
    </location>
</feature>
<evidence type="ECO:0000256" key="5">
    <source>
        <dbReference type="ARBA" id="ARBA00022692"/>
    </source>
</evidence>
<feature type="transmembrane region" description="Helical" evidence="9">
    <location>
        <begin position="32"/>
        <end position="56"/>
    </location>
</feature>
<name>A0A370QUW8_9GAMM</name>
<accession>A0A370QUW8</accession>
<evidence type="ECO:0000256" key="1">
    <source>
        <dbReference type="ARBA" id="ARBA00004651"/>
    </source>
</evidence>
<dbReference type="GO" id="GO:0005886">
    <property type="term" value="C:plasma membrane"/>
    <property type="evidence" value="ECO:0007669"/>
    <property type="project" value="UniProtKB-SubCell"/>
</dbReference>
<keyword evidence="3 8" id="KW-0813">Transport</keyword>
<dbReference type="InterPro" id="IPR006043">
    <property type="entry name" value="NCS2"/>
</dbReference>
<dbReference type="EMBL" id="QRAP01000003">
    <property type="protein sequence ID" value="RDK92961.1"/>
    <property type="molecule type" value="Genomic_DNA"/>
</dbReference>
<evidence type="ECO:0000256" key="7">
    <source>
        <dbReference type="ARBA" id="ARBA00023136"/>
    </source>
</evidence>
<dbReference type="PIRSF" id="PIRSF005353">
    <property type="entry name" value="PbuG"/>
    <property type="match status" value="1"/>
</dbReference>
<reference evidence="10 11" key="1">
    <citation type="submission" date="2018-07" db="EMBL/GenBank/DDBJ databases">
        <title>Genomic Encyclopedia of Type Strains, Phase IV (KMG-IV): sequencing the most valuable type-strain genomes for metagenomic binning, comparative biology and taxonomic classification.</title>
        <authorList>
            <person name="Goeker M."/>
        </authorList>
    </citation>
    <scope>NUCLEOTIDE SEQUENCE [LARGE SCALE GENOMIC DNA]</scope>
    <source>
        <strain evidence="10 11">DSM 103736</strain>
    </source>
</reference>
<evidence type="ECO:0000313" key="10">
    <source>
        <dbReference type="EMBL" id="RDK92961.1"/>
    </source>
</evidence>
<gene>
    <name evidence="10" type="ORF">C8D90_103354</name>
</gene>
<feature type="transmembrane region" description="Helical" evidence="9">
    <location>
        <begin position="295"/>
        <end position="317"/>
    </location>
</feature>
<proteinExistence type="inferred from homology"/>
<comment type="caution">
    <text evidence="10">The sequence shown here is derived from an EMBL/GenBank/DDBJ whole genome shotgun (WGS) entry which is preliminary data.</text>
</comment>
<dbReference type="RefSeq" id="WP_115458139.1">
    <property type="nucleotide sequence ID" value="NZ_QRAP01000003.1"/>
</dbReference>
<dbReference type="Proteomes" id="UP000254848">
    <property type="component" value="Unassembled WGS sequence"/>
</dbReference>
<evidence type="ECO:0000256" key="8">
    <source>
        <dbReference type="PIRNR" id="PIRNR005353"/>
    </source>
</evidence>
<evidence type="ECO:0000313" key="11">
    <source>
        <dbReference type="Proteomes" id="UP000254848"/>
    </source>
</evidence>
<dbReference type="InterPro" id="IPR026033">
    <property type="entry name" value="Azg-like_bact_archaea"/>
</dbReference>
<dbReference type="Pfam" id="PF00860">
    <property type="entry name" value="Xan_ur_permease"/>
    <property type="match status" value="1"/>
</dbReference>
<dbReference type="AlphaFoldDB" id="A0A370QUW8"/>
<feature type="transmembrane region" description="Helical" evidence="9">
    <location>
        <begin position="356"/>
        <end position="376"/>
    </location>
</feature>
<evidence type="ECO:0000256" key="6">
    <source>
        <dbReference type="ARBA" id="ARBA00022989"/>
    </source>
</evidence>
<feature type="transmembrane region" description="Helical" evidence="9">
    <location>
        <begin position="146"/>
        <end position="168"/>
    </location>
</feature>
<organism evidence="10 11">
    <name type="scientific">Enterobacillus tribolii</name>
    <dbReference type="NCBI Taxonomy" id="1487935"/>
    <lineage>
        <taxon>Bacteria</taxon>
        <taxon>Pseudomonadati</taxon>
        <taxon>Pseudomonadota</taxon>
        <taxon>Gammaproteobacteria</taxon>
        <taxon>Enterobacterales</taxon>
        <taxon>Hafniaceae</taxon>
        <taxon>Enterobacillus</taxon>
    </lineage>
</organism>
<keyword evidence="11" id="KW-1185">Reference proteome</keyword>
<dbReference type="PANTHER" id="PTHR43337:SF1">
    <property type="entry name" value="XANTHINE_URACIL PERMEASE C887.17-RELATED"/>
    <property type="match status" value="1"/>
</dbReference>
<keyword evidence="5 8" id="KW-0812">Transmembrane</keyword>
<keyword evidence="4 8" id="KW-1003">Cell membrane</keyword>
<feature type="transmembrane region" description="Helical" evidence="9">
    <location>
        <begin position="388"/>
        <end position="412"/>
    </location>
</feature>
<dbReference type="GO" id="GO:0015207">
    <property type="term" value="F:adenine transmembrane transporter activity"/>
    <property type="evidence" value="ECO:0007669"/>
    <property type="project" value="TreeGrafter"/>
</dbReference>
<comment type="subcellular location">
    <subcellularLocation>
        <location evidence="1 8">Cell membrane</location>
        <topology evidence="1 8">Multi-pass membrane protein</topology>
    </subcellularLocation>
</comment>
<dbReference type="OrthoDB" id="9808458at2"/>
<dbReference type="InterPro" id="IPR045018">
    <property type="entry name" value="Azg-like"/>
</dbReference>
<dbReference type="PANTHER" id="PTHR43337">
    <property type="entry name" value="XANTHINE/URACIL PERMEASE C887.17-RELATED"/>
    <property type="match status" value="1"/>
</dbReference>
<sequence>MNNSSITPAQGQGLFERLFKLQEHGTTVRTEVIAGLTTFLTMVYIVFVNPQILGVAGMDTQAVFVTTCIIAAFGSIFMGLLANLPVALAPAMGLNAFFAFVVVSAMGLSWQVGMGAIFWGAVGLFLLTLFRIRYWMIANIPLSLRVGITSGIGLFIAMMGLKNAGIIIPNKDTLVMIGNLASHEVLLGALGFFIIVILASRNIHAAVLISIVVTTLIGWALGDVHYSGIFSMPPSVSNVVGQVDLMGALDIGLAGVIFSFMLVNLFDSSGTLIGVTDKAGLADSEGKFPRMKQALFVDSISSVVGSFIGTSSVTAYIESTSGVSVGGRTGLMAVVVGILFLLVMFLSPLAGMVPSYAAAGALIYVGVLMTSSLARVKWSDLTESVPAFITAVMMPFSFSITEGIALGFIAYCIMKLGTGRWREISPCVVVVALLFILKIVFVDAH</sequence>
<feature type="transmembrane region" description="Helical" evidence="9">
    <location>
        <begin position="246"/>
        <end position="266"/>
    </location>
</feature>